<gene>
    <name evidence="2" type="ORF">LOD99_14232</name>
</gene>
<evidence type="ECO:0000313" key="2">
    <source>
        <dbReference type="EMBL" id="KAI6659892.1"/>
    </source>
</evidence>
<dbReference type="AlphaFoldDB" id="A0AAV7KF71"/>
<feature type="region of interest" description="Disordered" evidence="1">
    <location>
        <begin position="1"/>
        <end position="24"/>
    </location>
</feature>
<evidence type="ECO:0008006" key="4">
    <source>
        <dbReference type="Google" id="ProtNLM"/>
    </source>
</evidence>
<reference evidence="2 3" key="1">
    <citation type="journal article" date="2023" name="BMC Biol.">
        <title>The compact genome of the sponge Oopsacas minuta (Hexactinellida) is lacking key metazoan core genes.</title>
        <authorList>
            <person name="Santini S."/>
            <person name="Schenkelaars Q."/>
            <person name="Jourda C."/>
            <person name="Duchesne M."/>
            <person name="Belahbib H."/>
            <person name="Rocher C."/>
            <person name="Selva M."/>
            <person name="Riesgo A."/>
            <person name="Vervoort M."/>
            <person name="Leys S.P."/>
            <person name="Kodjabachian L."/>
            <person name="Le Bivic A."/>
            <person name="Borchiellini C."/>
            <person name="Claverie J.M."/>
            <person name="Renard E."/>
        </authorList>
    </citation>
    <scope>NUCLEOTIDE SEQUENCE [LARGE SCALE GENOMIC DNA]</scope>
    <source>
        <strain evidence="2">SPO-2</strain>
    </source>
</reference>
<feature type="compositionally biased region" description="Polar residues" evidence="1">
    <location>
        <begin position="9"/>
        <end position="18"/>
    </location>
</feature>
<dbReference type="Proteomes" id="UP001165289">
    <property type="component" value="Unassembled WGS sequence"/>
</dbReference>
<proteinExistence type="predicted"/>
<comment type="caution">
    <text evidence="2">The sequence shown here is derived from an EMBL/GenBank/DDBJ whole genome shotgun (WGS) entry which is preliminary data.</text>
</comment>
<keyword evidence="3" id="KW-1185">Reference proteome</keyword>
<accession>A0AAV7KF71</accession>
<evidence type="ECO:0000256" key="1">
    <source>
        <dbReference type="SAM" id="MobiDB-lite"/>
    </source>
</evidence>
<organism evidence="2 3">
    <name type="scientific">Oopsacas minuta</name>
    <dbReference type="NCBI Taxonomy" id="111878"/>
    <lineage>
        <taxon>Eukaryota</taxon>
        <taxon>Metazoa</taxon>
        <taxon>Porifera</taxon>
        <taxon>Hexactinellida</taxon>
        <taxon>Hexasterophora</taxon>
        <taxon>Lyssacinosida</taxon>
        <taxon>Leucopsacidae</taxon>
        <taxon>Oopsacas</taxon>
    </lineage>
</organism>
<sequence>MDRKPNPTAPQESITALSSKRPKARTRKCTKVLPRRGYISIIRISVRTRSKPMLPRSAQGEIQRDRTYHLMSWSASSLCDAIRRNEVTLKENLDKSVKSECWKSFRILEQSDGSEIFGWCCCNRCYCCIQYKAVKDDSVKLFGTKNMIDHMRTCVSLSNSLQPTLKSYLKPAHHKFPNVECKAIKDAEVKMVVQGGTSFILWKMSVFVNLLN</sequence>
<evidence type="ECO:0000313" key="3">
    <source>
        <dbReference type="Proteomes" id="UP001165289"/>
    </source>
</evidence>
<protein>
    <recommendedName>
        <fullName evidence="4">BED-type domain-containing protein</fullName>
    </recommendedName>
</protein>
<name>A0AAV7KF71_9METZ</name>
<dbReference type="EMBL" id="JAKMXF010000044">
    <property type="protein sequence ID" value="KAI6659892.1"/>
    <property type="molecule type" value="Genomic_DNA"/>
</dbReference>